<keyword evidence="7" id="KW-1185">Reference proteome</keyword>
<dbReference type="InterPro" id="IPR006222">
    <property type="entry name" value="GCVT_N"/>
</dbReference>
<feature type="compositionally biased region" description="Basic and acidic residues" evidence="4">
    <location>
        <begin position="483"/>
        <end position="497"/>
    </location>
</feature>
<feature type="compositionally biased region" description="Low complexity" evidence="4">
    <location>
        <begin position="61"/>
        <end position="77"/>
    </location>
</feature>
<evidence type="ECO:0000313" key="6">
    <source>
        <dbReference type="EMBL" id="KAG2430577.1"/>
    </source>
</evidence>
<dbReference type="InterPro" id="IPR027266">
    <property type="entry name" value="TrmE/GcvT-like"/>
</dbReference>
<feature type="region of interest" description="Disordered" evidence="4">
    <location>
        <begin position="473"/>
        <end position="503"/>
    </location>
</feature>
<dbReference type="EMBL" id="JAEHOC010000027">
    <property type="protein sequence ID" value="KAG2430577.1"/>
    <property type="molecule type" value="Genomic_DNA"/>
</dbReference>
<dbReference type="Pfam" id="PF01571">
    <property type="entry name" value="GCV_T"/>
    <property type="match status" value="1"/>
</dbReference>
<dbReference type="InterPro" id="IPR045179">
    <property type="entry name" value="YgfZ/GcvT"/>
</dbReference>
<name>A0A835SSH2_CHLIN</name>
<dbReference type="AlphaFoldDB" id="A0A835SSH2"/>
<feature type="domain" description="GCVT N-terminal" evidence="5">
    <location>
        <begin position="122"/>
        <end position="368"/>
    </location>
</feature>
<comment type="subcellular location">
    <subcellularLocation>
        <location evidence="1">Mitochondrion</location>
    </subcellularLocation>
</comment>
<evidence type="ECO:0000259" key="5">
    <source>
        <dbReference type="Pfam" id="PF01571"/>
    </source>
</evidence>
<dbReference type="NCBIfam" id="TIGR03317">
    <property type="entry name" value="ygfZ_signature"/>
    <property type="match status" value="1"/>
</dbReference>
<gene>
    <name evidence="6" type="ORF">HXX76_010095</name>
</gene>
<feature type="region of interest" description="Disordered" evidence="4">
    <location>
        <begin position="1"/>
        <end position="83"/>
    </location>
</feature>
<dbReference type="GO" id="GO:0016226">
    <property type="term" value="P:iron-sulfur cluster assembly"/>
    <property type="evidence" value="ECO:0007669"/>
    <property type="project" value="TreeGrafter"/>
</dbReference>
<organism evidence="6 7">
    <name type="scientific">Chlamydomonas incerta</name>
    <dbReference type="NCBI Taxonomy" id="51695"/>
    <lineage>
        <taxon>Eukaryota</taxon>
        <taxon>Viridiplantae</taxon>
        <taxon>Chlorophyta</taxon>
        <taxon>core chlorophytes</taxon>
        <taxon>Chlorophyceae</taxon>
        <taxon>CS clade</taxon>
        <taxon>Chlamydomonadales</taxon>
        <taxon>Chlamydomonadaceae</taxon>
        <taxon>Chlamydomonas</taxon>
    </lineage>
</organism>
<dbReference type="Gene3D" id="3.30.1360.120">
    <property type="entry name" value="Probable tRNA modification gtpase trme, domain 1"/>
    <property type="match status" value="1"/>
</dbReference>
<evidence type="ECO:0000256" key="3">
    <source>
        <dbReference type="ARBA" id="ARBA00023128"/>
    </source>
</evidence>
<comment type="caution">
    <text evidence="6">The sequence shown here is derived from an EMBL/GenBank/DDBJ whole genome shotgun (WGS) entry which is preliminary data.</text>
</comment>
<dbReference type="GO" id="GO:0005739">
    <property type="term" value="C:mitochondrion"/>
    <property type="evidence" value="ECO:0007669"/>
    <property type="project" value="UniProtKB-SubCell"/>
</dbReference>
<keyword evidence="2" id="KW-0809">Transit peptide</keyword>
<proteinExistence type="predicted"/>
<evidence type="ECO:0000313" key="7">
    <source>
        <dbReference type="Proteomes" id="UP000650467"/>
    </source>
</evidence>
<evidence type="ECO:0000256" key="1">
    <source>
        <dbReference type="ARBA" id="ARBA00004173"/>
    </source>
</evidence>
<evidence type="ECO:0000256" key="4">
    <source>
        <dbReference type="SAM" id="MobiDB-lite"/>
    </source>
</evidence>
<dbReference type="Proteomes" id="UP000650467">
    <property type="component" value="Unassembled WGS sequence"/>
</dbReference>
<dbReference type="InterPro" id="IPR017703">
    <property type="entry name" value="YgfZ/GCV_T_CS"/>
</dbReference>
<keyword evidence="3" id="KW-0496">Mitochondrion</keyword>
<protein>
    <recommendedName>
        <fullName evidence="5">GCVT N-terminal domain-containing protein</fullName>
    </recommendedName>
</protein>
<dbReference type="PANTHER" id="PTHR22602">
    <property type="entry name" value="TRANSFERASE CAF17, MITOCHONDRIAL-RELATED"/>
    <property type="match status" value="1"/>
</dbReference>
<dbReference type="PANTHER" id="PTHR22602:SF0">
    <property type="entry name" value="TRANSFERASE CAF17, MITOCHONDRIAL-RELATED"/>
    <property type="match status" value="1"/>
</dbReference>
<reference evidence="6" key="1">
    <citation type="journal article" date="2020" name="bioRxiv">
        <title>Comparative genomics of Chlamydomonas.</title>
        <authorList>
            <person name="Craig R.J."/>
            <person name="Hasan A.R."/>
            <person name="Ness R.W."/>
            <person name="Keightley P.D."/>
        </authorList>
    </citation>
    <scope>NUCLEOTIDE SEQUENCE</scope>
    <source>
        <strain evidence="6">SAG 7.73</strain>
    </source>
</reference>
<dbReference type="OrthoDB" id="191995at2759"/>
<dbReference type="SUPFAM" id="SSF103025">
    <property type="entry name" value="Folate-binding domain"/>
    <property type="match status" value="1"/>
</dbReference>
<evidence type="ECO:0000256" key="2">
    <source>
        <dbReference type="ARBA" id="ARBA00022946"/>
    </source>
</evidence>
<feature type="compositionally biased region" description="Low complexity" evidence="4">
    <location>
        <begin position="33"/>
        <end position="53"/>
    </location>
</feature>
<sequence>MLPMMQQSGPTVARGPRTGDTVKSGWSGKHPRTGAAPARRGAACGAASSGEPSVSGRCHTGPAVSAAPRRRAAAGVPLSRGPAPPRVNIDDLMLDVPEIDGDIRSLQVEMGAIFNDAGLATTFGKKKQALQALETGLVLVDQSHWTRLRVSGEDRLALLHNQSTQDFKALQPGQGADTVFVTATGRCLDLATALVLPSSVMLLVAEGTSEAAAKGARPAGAALLERLNKMIFRGDKVAVQDVSERTAQIGLLGPEAEVVLRELAPEALAAVLGAPAGTHVLVGFRGKPVFVVAGSGLGGGVPGYTLIADESIGGDVYAAFAAKGAIPMGTDDWEAARVLAGRPARGAELSEEHNPLEAGLYGAVSLNKGCYIGQETLAKLHLRDGVNRQLWGLSLPGPTAPGTQITSELSKVGVVTSACQDAEGEWVGLGYIRSRIEGTQIALEGVRVAVGGMPATVTAIPFATRKLSAAAEAPSSSDTVSGRLEDAKKKKEEEAAAKEAATAAKLQAMQERLAAWQAQQKQQPK</sequence>
<accession>A0A835SSH2</accession>
<feature type="compositionally biased region" description="Polar residues" evidence="4">
    <location>
        <begin position="1"/>
        <end position="10"/>
    </location>
</feature>